<evidence type="ECO:0000313" key="2">
    <source>
        <dbReference type="Proteomes" id="UP000729701"/>
    </source>
</evidence>
<sequence length="96" mass="11206">MAKNAEDRYQSALGIKYDLEICLHQLKETGKIESFEIRQRDLRDRFIIPEKLYGRETEVKTLLEAFDRVAGNSSLTDCYIIHRMKQPDLGGRGVRF</sequence>
<gene>
    <name evidence="1" type="ORF">KME60_33475</name>
</gene>
<accession>A0A951QTZ2</accession>
<comment type="caution">
    <text evidence="1">The sequence shown here is derived from an EMBL/GenBank/DDBJ whole genome shotgun (WGS) entry which is preliminary data.</text>
</comment>
<name>A0A951QTZ2_9CYAN</name>
<dbReference type="AlphaFoldDB" id="A0A951QTZ2"/>
<protein>
    <submittedName>
        <fullName evidence="1">Uncharacterized protein</fullName>
    </submittedName>
</protein>
<dbReference type="EMBL" id="JAHHGZ010000067">
    <property type="protein sequence ID" value="MBW4672200.1"/>
    <property type="molecule type" value="Genomic_DNA"/>
</dbReference>
<reference evidence="1" key="2">
    <citation type="journal article" date="2022" name="Microbiol. Resour. Announc.">
        <title>Metagenome Sequencing to Explore Phylogenomics of Terrestrial Cyanobacteria.</title>
        <authorList>
            <person name="Ward R.D."/>
            <person name="Stajich J.E."/>
            <person name="Johansen J.R."/>
            <person name="Huntemann M."/>
            <person name="Clum A."/>
            <person name="Foster B."/>
            <person name="Foster B."/>
            <person name="Roux S."/>
            <person name="Palaniappan K."/>
            <person name="Varghese N."/>
            <person name="Mukherjee S."/>
            <person name="Reddy T.B.K."/>
            <person name="Daum C."/>
            <person name="Copeland A."/>
            <person name="Chen I.A."/>
            <person name="Ivanova N.N."/>
            <person name="Kyrpides N.C."/>
            <person name="Shapiro N."/>
            <person name="Eloe-Fadrosh E.A."/>
            <person name="Pietrasiak N."/>
        </authorList>
    </citation>
    <scope>NUCLEOTIDE SEQUENCE</scope>
    <source>
        <strain evidence="1">GSE-NOS-MK-12-04C</strain>
    </source>
</reference>
<proteinExistence type="predicted"/>
<evidence type="ECO:0000313" key="1">
    <source>
        <dbReference type="EMBL" id="MBW4672200.1"/>
    </source>
</evidence>
<dbReference type="Proteomes" id="UP000729701">
    <property type="component" value="Unassembled WGS sequence"/>
</dbReference>
<organism evidence="1 2">
    <name type="scientific">Cyanomargarita calcarea GSE-NOS-MK-12-04C</name>
    <dbReference type="NCBI Taxonomy" id="2839659"/>
    <lineage>
        <taxon>Bacteria</taxon>
        <taxon>Bacillati</taxon>
        <taxon>Cyanobacteriota</taxon>
        <taxon>Cyanophyceae</taxon>
        <taxon>Nostocales</taxon>
        <taxon>Cyanomargaritaceae</taxon>
        <taxon>Cyanomargarita</taxon>
    </lineage>
</organism>
<reference evidence="1" key="1">
    <citation type="submission" date="2021-05" db="EMBL/GenBank/DDBJ databases">
        <authorList>
            <person name="Pietrasiak N."/>
            <person name="Ward R."/>
            <person name="Stajich J.E."/>
            <person name="Kurbessoian T."/>
        </authorList>
    </citation>
    <scope>NUCLEOTIDE SEQUENCE</scope>
    <source>
        <strain evidence="1">GSE-NOS-MK-12-04C</strain>
    </source>
</reference>